<evidence type="ECO:0000256" key="9">
    <source>
        <dbReference type="ARBA" id="ARBA00023328"/>
    </source>
</evidence>
<dbReference type="InterPro" id="IPR038066">
    <property type="entry name" value="Spc24_Fungi_globular_sf"/>
</dbReference>
<dbReference type="STRING" id="1314800.A0A1B7MVH2"/>
<dbReference type="GO" id="GO:0051301">
    <property type="term" value="P:cell division"/>
    <property type="evidence" value="ECO:0007669"/>
    <property type="project" value="UniProtKB-UniRule"/>
</dbReference>
<gene>
    <name evidence="13" type="ORF">K503DRAFT_867462</name>
</gene>
<dbReference type="Gene3D" id="3.30.160.430">
    <property type="match status" value="1"/>
</dbReference>
<evidence type="ECO:0000256" key="11">
    <source>
        <dbReference type="SAM" id="Coils"/>
    </source>
</evidence>
<proteinExistence type="inferred from homology"/>
<dbReference type="Proteomes" id="UP000092154">
    <property type="component" value="Unassembled WGS sequence"/>
</dbReference>
<evidence type="ECO:0000256" key="7">
    <source>
        <dbReference type="ARBA" id="ARBA00023242"/>
    </source>
</evidence>
<keyword evidence="4 10" id="KW-0498">Mitosis</keyword>
<keyword evidence="14" id="KW-1185">Reference proteome</keyword>
<comment type="function">
    <text evidence="10">Acts as a component of the essential kinetochore-associated NDC80 complex, which is required for chromosome segregation and spindle checkpoint activity.</text>
</comment>
<dbReference type="InParanoid" id="A0A1B7MVH2"/>
<evidence type="ECO:0000313" key="14">
    <source>
        <dbReference type="Proteomes" id="UP000092154"/>
    </source>
</evidence>
<comment type="similarity">
    <text evidence="1 10">Belongs to the SPC24 family.</text>
</comment>
<evidence type="ECO:0000256" key="12">
    <source>
        <dbReference type="SAM" id="MobiDB-lite"/>
    </source>
</evidence>
<comment type="subunit">
    <text evidence="10">Component of the NDC80 complex.</text>
</comment>
<dbReference type="PANTHER" id="PTHR22142">
    <property type="match status" value="1"/>
</dbReference>
<dbReference type="EMBL" id="KV448405">
    <property type="protein sequence ID" value="OAX36599.1"/>
    <property type="molecule type" value="Genomic_DNA"/>
</dbReference>
<evidence type="ECO:0000256" key="1">
    <source>
        <dbReference type="ARBA" id="ARBA00007804"/>
    </source>
</evidence>
<keyword evidence="5 10" id="KW-0995">Kinetochore</keyword>
<feature type="coiled-coil region" evidence="11">
    <location>
        <begin position="48"/>
        <end position="75"/>
    </location>
</feature>
<evidence type="ECO:0000256" key="8">
    <source>
        <dbReference type="ARBA" id="ARBA00023306"/>
    </source>
</evidence>
<keyword evidence="6 11" id="KW-0175">Coiled coil</keyword>
<accession>A0A1B7MVH2</accession>
<keyword evidence="9 10" id="KW-0137">Centromere</keyword>
<keyword evidence="8 10" id="KW-0131">Cell cycle</keyword>
<dbReference type="GO" id="GO:0008017">
    <property type="term" value="F:microtubule binding"/>
    <property type="evidence" value="ECO:0007669"/>
    <property type="project" value="TreeGrafter"/>
</dbReference>
<name>A0A1B7MVH2_9AGAM</name>
<keyword evidence="2 10" id="KW-0158">Chromosome</keyword>
<evidence type="ECO:0000256" key="6">
    <source>
        <dbReference type="ARBA" id="ARBA00023054"/>
    </source>
</evidence>
<dbReference type="PANTHER" id="PTHR22142:SF2">
    <property type="entry name" value="KINETOCHORE PROTEIN SPC24"/>
    <property type="match status" value="1"/>
</dbReference>
<feature type="coiled-coil region" evidence="11">
    <location>
        <begin position="106"/>
        <end position="133"/>
    </location>
</feature>
<evidence type="ECO:0000313" key="13">
    <source>
        <dbReference type="EMBL" id="OAX36599.1"/>
    </source>
</evidence>
<feature type="region of interest" description="Disordered" evidence="12">
    <location>
        <begin position="175"/>
        <end position="194"/>
    </location>
</feature>
<protein>
    <recommendedName>
        <fullName evidence="10">Kinetochore protein Spc24</fullName>
    </recommendedName>
</protein>
<organism evidence="13 14">
    <name type="scientific">Rhizopogon vinicolor AM-OR11-026</name>
    <dbReference type="NCBI Taxonomy" id="1314800"/>
    <lineage>
        <taxon>Eukaryota</taxon>
        <taxon>Fungi</taxon>
        <taxon>Dikarya</taxon>
        <taxon>Basidiomycota</taxon>
        <taxon>Agaricomycotina</taxon>
        <taxon>Agaricomycetes</taxon>
        <taxon>Agaricomycetidae</taxon>
        <taxon>Boletales</taxon>
        <taxon>Suillineae</taxon>
        <taxon>Rhizopogonaceae</taxon>
        <taxon>Rhizopogon</taxon>
    </lineage>
</organism>
<comment type="subcellular location">
    <subcellularLocation>
        <location evidence="10">Nucleus</location>
    </subcellularLocation>
    <subcellularLocation>
        <location evidence="10">Chromosome</location>
        <location evidence="10">Centromere</location>
        <location evidence="10">Kinetochore</location>
    </subcellularLocation>
</comment>
<dbReference type="GO" id="GO:0007059">
    <property type="term" value="P:chromosome segregation"/>
    <property type="evidence" value="ECO:0007669"/>
    <property type="project" value="TreeGrafter"/>
</dbReference>
<dbReference type="CDD" id="cd11565">
    <property type="entry name" value="RWD_Spc24"/>
    <property type="match status" value="1"/>
</dbReference>
<evidence type="ECO:0000256" key="4">
    <source>
        <dbReference type="ARBA" id="ARBA00022776"/>
    </source>
</evidence>
<evidence type="ECO:0000256" key="10">
    <source>
        <dbReference type="RuleBase" id="RU368011"/>
    </source>
</evidence>
<keyword evidence="7 10" id="KW-0539">Nucleus</keyword>
<dbReference type="InterPro" id="IPR013252">
    <property type="entry name" value="Ndc80_Spc24"/>
</dbReference>
<dbReference type="OrthoDB" id="3344830at2759"/>
<dbReference type="GO" id="GO:0005634">
    <property type="term" value="C:nucleus"/>
    <property type="evidence" value="ECO:0007669"/>
    <property type="project" value="UniProtKB-SubCell"/>
</dbReference>
<evidence type="ECO:0000256" key="5">
    <source>
        <dbReference type="ARBA" id="ARBA00022838"/>
    </source>
</evidence>
<evidence type="ECO:0000256" key="3">
    <source>
        <dbReference type="ARBA" id="ARBA00022618"/>
    </source>
</evidence>
<evidence type="ECO:0000256" key="2">
    <source>
        <dbReference type="ARBA" id="ARBA00022454"/>
    </source>
</evidence>
<dbReference type="Pfam" id="PF08286">
    <property type="entry name" value="Spc24"/>
    <property type="match status" value="1"/>
</dbReference>
<dbReference type="AlphaFoldDB" id="A0A1B7MVH2"/>
<dbReference type="GO" id="GO:0031262">
    <property type="term" value="C:Ndc80 complex"/>
    <property type="evidence" value="ECO:0007669"/>
    <property type="project" value="TreeGrafter"/>
</dbReference>
<keyword evidence="3 10" id="KW-0132">Cell division</keyword>
<reference evidence="13 14" key="1">
    <citation type="submission" date="2016-06" db="EMBL/GenBank/DDBJ databases">
        <title>Comparative genomics of the ectomycorrhizal sister species Rhizopogon vinicolor and Rhizopogon vesiculosus (Basidiomycota: Boletales) reveals a divergence of the mating type B locus.</title>
        <authorList>
            <consortium name="DOE Joint Genome Institute"/>
            <person name="Mujic A.B."/>
            <person name="Kuo A."/>
            <person name="Tritt A."/>
            <person name="Lipzen A."/>
            <person name="Chen C."/>
            <person name="Johnson J."/>
            <person name="Sharma A."/>
            <person name="Barry K."/>
            <person name="Grigoriev I.V."/>
            <person name="Spatafora J.W."/>
        </authorList>
    </citation>
    <scope>NUCLEOTIDE SEQUENCE [LARGE SCALE GENOMIC DNA]</scope>
    <source>
        <strain evidence="13 14">AM-OR11-026</strain>
    </source>
</reference>
<sequence length="204" mass="22520">MARPGDLQSKDPQLQECIKLIREMTSIIDPADDYLTITAAEEQMKINYARTKKENEEAYADLKALSRVLEAAKKSSMRPPNVPSVEQHAAHLNELDVSRLSLAKAIRDAEGSLASKEAELAALKEEARALEDSDPAKDHQIQLDGSALRLKIYRGLGFEPVLDADGRATKMLVRSESGDIHSFPSDGTKSDFDDADQLWRLATS</sequence>